<keyword evidence="4" id="KW-1185">Reference proteome</keyword>
<dbReference type="EMBL" id="FWXD01000014">
    <property type="protein sequence ID" value="SMC26458.1"/>
    <property type="molecule type" value="Genomic_DNA"/>
</dbReference>
<dbReference type="Pfam" id="PF13785">
    <property type="entry name" value="DUF4178"/>
    <property type="match status" value="2"/>
</dbReference>
<reference evidence="3 4" key="1">
    <citation type="submission" date="2017-04" db="EMBL/GenBank/DDBJ databases">
        <authorList>
            <person name="Afonso C.L."/>
            <person name="Miller P.J."/>
            <person name="Scott M.A."/>
            <person name="Spackman E."/>
            <person name="Goraichik I."/>
            <person name="Dimitrov K.M."/>
            <person name="Suarez D.L."/>
            <person name="Swayne D.E."/>
        </authorList>
    </citation>
    <scope>NUCLEOTIDE SEQUENCE [LARGE SCALE GENOMIC DNA]</scope>
    <source>
        <strain evidence="3 4">DSM 23236</strain>
    </source>
</reference>
<organism evidence="3 4">
    <name type="scientific">Andreprevotia lacus DSM 23236</name>
    <dbReference type="NCBI Taxonomy" id="1121001"/>
    <lineage>
        <taxon>Bacteria</taxon>
        <taxon>Pseudomonadati</taxon>
        <taxon>Pseudomonadota</taxon>
        <taxon>Betaproteobacteria</taxon>
        <taxon>Neisseriales</taxon>
        <taxon>Chitinibacteraceae</taxon>
        <taxon>Andreprevotia</taxon>
    </lineage>
</organism>
<feature type="transmembrane region" description="Helical" evidence="1">
    <location>
        <begin position="462"/>
        <end position="478"/>
    </location>
</feature>
<name>A0A1W1XSF4_9NEIS</name>
<keyword evidence="1" id="KW-0472">Membrane</keyword>
<evidence type="ECO:0000313" key="3">
    <source>
        <dbReference type="EMBL" id="SMC26458.1"/>
    </source>
</evidence>
<evidence type="ECO:0000259" key="2">
    <source>
        <dbReference type="Pfam" id="PF13785"/>
    </source>
</evidence>
<feature type="transmembrane region" description="Helical" evidence="1">
    <location>
        <begin position="435"/>
        <end position="455"/>
    </location>
</feature>
<evidence type="ECO:0000313" key="4">
    <source>
        <dbReference type="Proteomes" id="UP000192761"/>
    </source>
</evidence>
<keyword evidence="1" id="KW-0812">Transmembrane</keyword>
<feature type="domain" description="DUF4178" evidence="2">
    <location>
        <begin position="275"/>
        <end position="408"/>
    </location>
</feature>
<gene>
    <name evidence="3" type="ORF">SAMN02745857_02486</name>
</gene>
<dbReference type="Proteomes" id="UP000192761">
    <property type="component" value="Unassembled WGS sequence"/>
</dbReference>
<dbReference type="AlphaFoldDB" id="A0A1W1XSF4"/>
<evidence type="ECO:0000256" key="1">
    <source>
        <dbReference type="SAM" id="Phobius"/>
    </source>
</evidence>
<accession>A0A1W1XSF4</accession>
<sequence length="484" mass="53488">MYRTPCPACGAEVVFRSAASVMAVCSYCQSTLLRDADSVRDQGKMSAVLEDYSRIQIGTSGNWQGRHFSVVGRIQLRYEDGLWNEWYVWFDDGSAAWLADASGQYVMTSDLGPAPDAPAFESLRPEVRYNRDGRSFIFCDVRTARCTGGEGELPFRVGEGWQARVADARSGKQFLTLDYSDGPAKLYLGEAVTLEGMQCQLTREPDKIAETAGRMPGRSNVLDCPSCGGPLKYQAGRATQIICPQCQAQVDCTGDKAEVLQKVTQLERVRTTLSPGDEGKIDGLTWSVIGVLRCSERDDPSSQWTEYLLYNVNRGFQWLVETAEGWERVMVLDEWPERFTALEASYRQQDYKNLYNYAAVVNYAVGAFNWRAKVGDVTHIADYTGPMGKLTKESTSSEAGWSLAKPVPAQQIGQWFGKAQGSMPQPAESGTSESLKVACIVAIVVLLLINVPLWLASDDGDGIFFVTLIAGFLLWWPASGEFKD</sequence>
<dbReference type="STRING" id="1121001.SAMN02745857_02486"/>
<dbReference type="InterPro" id="IPR025235">
    <property type="entry name" value="DUF4178"/>
</dbReference>
<keyword evidence="1" id="KW-1133">Transmembrane helix</keyword>
<feature type="domain" description="DUF4178" evidence="2">
    <location>
        <begin position="56"/>
        <end position="192"/>
    </location>
</feature>
<protein>
    <recommendedName>
        <fullName evidence="2">DUF4178 domain-containing protein</fullName>
    </recommendedName>
</protein>
<dbReference type="RefSeq" id="WP_084091129.1">
    <property type="nucleotide sequence ID" value="NZ_FWXD01000014.1"/>
</dbReference>
<proteinExistence type="predicted"/>